<accession>A0A336JZJ3</accession>
<evidence type="ECO:0000256" key="3">
    <source>
        <dbReference type="SAM" id="SignalP"/>
    </source>
</evidence>
<dbReference type="InterPro" id="IPR012674">
    <property type="entry name" value="Calycin"/>
</dbReference>
<dbReference type="PANTHER" id="PTHR11955">
    <property type="entry name" value="FATTY ACID BINDING PROTEIN"/>
    <property type="match status" value="1"/>
</dbReference>
<evidence type="ECO:0000313" key="6">
    <source>
        <dbReference type="EMBL" id="SSX17967.1"/>
    </source>
</evidence>
<dbReference type="PRINTS" id="PR00178">
    <property type="entry name" value="FATTYACIDBP"/>
</dbReference>
<name>A0A336JZJ3_CULSO</name>
<dbReference type="EMBL" id="UFQS01000022">
    <property type="protein sequence ID" value="SSW97581.1"/>
    <property type="molecule type" value="Genomic_DNA"/>
</dbReference>
<feature type="chain" id="PRO_5036061975" evidence="3">
    <location>
        <begin position="25"/>
        <end position="157"/>
    </location>
</feature>
<evidence type="ECO:0000256" key="2">
    <source>
        <dbReference type="ARBA" id="ARBA00023121"/>
    </source>
</evidence>
<proteinExistence type="inferred from homology"/>
<dbReference type="SUPFAM" id="SSF50814">
    <property type="entry name" value="Lipocalins"/>
    <property type="match status" value="1"/>
</dbReference>
<dbReference type="InterPro" id="IPR000463">
    <property type="entry name" value="Fatty_acid-bd"/>
</dbReference>
<dbReference type="EMBL" id="UFQT01000022">
    <property type="protein sequence ID" value="SSX17967.1"/>
    <property type="molecule type" value="Genomic_DNA"/>
</dbReference>
<dbReference type="InterPro" id="IPR000566">
    <property type="entry name" value="Lipocln_cytosolic_FA-bd_dom"/>
</dbReference>
<dbReference type="CDD" id="cd00742">
    <property type="entry name" value="FABP"/>
    <property type="match status" value="1"/>
</dbReference>
<dbReference type="AlphaFoldDB" id="A0A336JZJ3"/>
<organism evidence="5">
    <name type="scientific">Culicoides sonorensis</name>
    <name type="common">Biting midge</name>
    <dbReference type="NCBI Taxonomy" id="179676"/>
    <lineage>
        <taxon>Eukaryota</taxon>
        <taxon>Metazoa</taxon>
        <taxon>Ecdysozoa</taxon>
        <taxon>Arthropoda</taxon>
        <taxon>Hexapoda</taxon>
        <taxon>Insecta</taxon>
        <taxon>Pterygota</taxon>
        <taxon>Neoptera</taxon>
        <taxon>Endopterygota</taxon>
        <taxon>Diptera</taxon>
        <taxon>Nematocera</taxon>
        <taxon>Chironomoidea</taxon>
        <taxon>Ceratopogonidae</taxon>
        <taxon>Ceratopogoninae</taxon>
        <taxon>Culicoides</taxon>
        <taxon>Monoculicoides</taxon>
    </lineage>
</organism>
<keyword evidence="2" id="KW-0446">Lipid-binding</keyword>
<gene>
    <name evidence="5" type="primary">CSON006050</name>
</gene>
<dbReference type="OMA" id="MEETGHI"/>
<dbReference type="Gene3D" id="2.40.128.20">
    <property type="match status" value="1"/>
</dbReference>
<protein>
    <submittedName>
        <fullName evidence="5">CSON006050 protein</fullName>
    </submittedName>
</protein>
<sequence>MTSKLVSFSISITILFVILSEVNCVDPVWKGKRYELQRSDKFDEFLTEMGVSFFKRKFILLQEPIIELIDAGNDEYIIRQSTTLKTMETKFKPGVEFEVEEPQGKIKSKIIFENPNKLIRTNIDGPMVEITYEFTETEVIVTLKLNNVEAKRWFKLI</sequence>
<dbReference type="Pfam" id="PF00061">
    <property type="entry name" value="Lipocalin"/>
    <property type="match status" value="1"/>
</dbReference>
<dbReference type="GO" id="GO:0008289">
    <property type="term" value="F:lipid binding"/>
    <property type="evidence" value="ECO:0007669"/>
    <property type="project" value="UniProtKB-KW"/>
</dbReference>
<reference evidence="6" key="2">
    <citation type="submission" date="2018-07" db="EMBL/GenBank/DDBJ databases">
        <authorList>
            <person name="Quirk P.G."/>
            <person name="Krulwich T.A."/>
        </authorList>
    </citation>
    <scope>NUCLEOTIDE SEQUENCE</scope>
</reference>
<reference evidence="5" key="1">
    <citation type="submission" date="2018-04" db="EMBL/GenBank/DDBJ databases">
        <authorList>
            <person name="Go L.Y."/>
            <person name="Mitchell J.A."/>
        </authorList>
    </citation>
    <scope>NUCLEOTIDE SEQUENCE</scope>
    <source>
        <tissue evidence="5">Whole organism</tissue>
    </source>
</reference>
<dbReference type="VEuPathDB" id="VectorBase:CSON006050"/>
<feature type="domain" description="Lipocalin/cytosolic fatty-acid binding" evidence="4">
    <location>
        <begin position="37"/>
        <end position="118"/>
    </location>
</feature>
<keyword evidence="3" id="KW-0732">Signal</keyword>
<comment type="similarity">
    <text evidence="1">Belongs to the calycin superfamily. Fatty-acid binding protein (FABP) family.</text>
</comment>
<feature type="signal peptide" evidence="3">
    <location>
        <begin position="1"/>
        <end position="24"/>
    </location>
</feature>
<evidence type="ECO:0000259" key="4">
    <source>
        <dbReference type="Pfam" id="PF00061"/>
    </source>
</evidence>
<evidence type="ECO:0000313" key="5">
    <source>
        <dbReference type="EMBL" id="SSW97581.1"/>
    </source>
</evidence>
<dbReference type="InterPro" id="IPR031259">
    <property type="entry name" value="ILBP"/>
</dbReference>
<evidence type="ECO:0000256" key="1">
    <source>
        <dbReference type="ARBA" id="ARBA00008390"/>
    </source>
</evidence>